<evidence type="ECO:0000256" key="1">
    <source>
        <dbReference type="SAM" id="MobiDB-lite"/>
    </source>
</evidence>
<name>A0AAW0QXF8_9PEZI</name>
<feature type="region of interest" description="Disordered" evidence="1">
    <location>
        <begin position="488"/>
        <end position="523"/>
    </location>
</feature>
<comment type="caution">
    <text evidence="2">The sequence shown here is derived from an EMBL/GenBank/DDBJ whole genome shotgun (WGS) entry which is preliminary data.</text>
</comment>
<dbReference type="AlphaFoldDB" id="A0AAW0QXF8"/>
<dbReference type="Proteomes" id="UP001392437">
    <property type="component" value="Unassembled WGS sequence"/>
</dbReference>
<gene>
    <name evidence="2" type="ORF">PG999_007135</name>
</gene>
<organism evidence="2 3">
    <name type="scientific">Apiospora kogelbergensis</name>
    <dbReference type="NCBI Taxonomy" id="1337665"/>
    <lineage>
        <taxon>Eukaryota</taxon>
        <taxon>Fungi</taxon>
        <taxon>Dikarya</taxon>
        <taxon>Ascomycota</taxon>
        <taxon>Pezizomycotina</taxon>
        <taxon>Sordariomycetes</taxon>
        <taxon>Xylariomycetidae</taxon>
        <taxon>Amphisphaeriales</taxon>
        <taxon>Apiosporaceae</taxon>
        <taxon>Apiospora</taxon>
    </lineage>
</organism>
<dbReference type="EMBL" id="JAQQWP010000006">
    <property type="protein sequence ID" value="KAK8115066.1"/>
    <property type="molecule type" value="Genomic_DNA"/>
</dbReference>
<accession>A0AAW0QXF8</accession>
<proteinExistence type="predicted"/>
<sequence length="555" mass="62936">MQRLSRPRSVCGLSSTSQSSKQLWSRSLSHSLPGSVRLRVRIWPRRVLQVPMRNAFPLYELPDLILDLDAEGSKHVRDDDPSIDGDRVPHRTVHHFEQLALLKRVSVFERQYEQESRRHAQINSQTYLPWEVSDLDILAYALLGPSSNECAQPQNEETRDAADSIPIPTPTSQFEEVMETVHDQNSIPRHAQADLTIGIPYLMRRQKTRQKSATGETEELFQNQIGRCRDLTELRRLVQIQLSRPGGCKFIRSQSSKIARRCRALEHSASRYELKELLAFINDVTIKLASQGLPISDELAGLGLRLSACCGAFPAMQMYFATTDHWRTVHMAAHVDKALLEALSFLTWQTGHTKHPAMSQEVRVSRVAAYTTFTGYAIHGEAFEMSYQSALRQQKNDPLRHAEHFLHILAELGAFRTIWHTLRKSVLGKAPFIPHDKSDWFVSAISRALNNVNSGRIRFAKETLQHASSDYEADCKLDLQTIMSSSIHHHKPGKGAYRESENQNQDDKLPNPYDNLDPGEASQKDRSHILAALRQGNAKEFLSILVNNMHGPKPS</sequence>
<evidence type="ECO:0000313" key="3">
    <source>
        <dbReference type="Proteomes" id="UP001392437"/>
    </source>
</evidence>
<feature type="compositionally biased region" description="Basic and acidic residues" evidence="1">
    <location>
        <begin position="496"/>
        <end position="509"/>
    </location>
</feature>
<protein>
    <submittedName>
        <fullName evidence="2">Uncharacterized protein</fullName>
    </submittedName>
</protein>
<reference evidence="2 3" key="1">
    <citation type="submission" date="2023-01" db="EMBL/GenBank/DDBJ databases">
        <title>Analysis of 21 Apiospora genomes using comparative genomics revels a genus with tremendous synthesis potential of carbohydrate active enzymes and secondary metabolites.</title>
        <authorList>
            <person name="Sorensen T."/>
        </authorList>
    </citation>
    <scope>NUCLEOTIDE SEQUENCE [LARGE SCALE GENOMIC DNA]</scope>
    <source>
        <strain evidence="2 3">CBS 117206</strain>
    </source>
</reference>
<evidence type="ECO:0000313" key="2">
    <source>
        <dbReference type="EMBL" id="KAK8115066.1"/>
    </source>
</evidence>
<keyword evidence="3" id="KW-1185">Reference proteome</keyword>